<comment type="caution">
    <text evidence="1">The sequence shown here is derived from an EMBL/GenBank/DDBJ whole genome shotgun (WGS) entry which is preliminary data.</text>
</comment>
<organism evidence="1 2">
    <name type="scientific">Trifolium medium</name>
    <dbReference type="NCBI Taxonomy" id="97028"/>
    <lineage>
        <taxon>Eukaryota</taxon>
        <taxon>Viridiplantae</taxon>
        <taxon>Streptophyta</taxon>
        <taxon>Embryophyta</taxon>
        <taxon>Tracheophyta</taxon>
        <taxon>Spermatophyta</taxon>
        <taxon>Magnoliopsida</taxon>
        <taxon>eudicotyledons</taxon>
        <taxon>Gunneridae</taxon>
        <taxon>Pentapetalae</taxon>
        <taxon>rosids</taxon>
        <taxon>fabids</taxon>
        <taxon>Fabales</taxon>
        <taxon>Fabaceae</taxon>
        <taxon>Papilionoideae</taxon>
        <taxon>50 kb inversion clade</taxon>
        <taxon>NPAAA clade</taxon>
        <taxon>Hologalegina</taxon>
        <taxon>IRL clade</taxon>
        <taxon>Trifolieae</taxon>
        <taxon>Trifolium</taxon>
    </lineage>
</organism>
<proteinExistence type="predicted"/>
<dbReference type="EMBL" id="LXQA010547554">
    <property type="protein sequence ID" value="MCI58517.1"/>
    <property type="molecule type" value="Genomic_DNA"/>
</dbReference>
<dbReference type="AlphaFoldDB" id="A0A392TDL2"/>
<evidence type="ECO:0000313" key="1">
    <source>
        <dbReference type="EMBL" id="MCI58517.1"/>
    </source>
</evidence>
<keyword evidence="2" id="KW-1185">Reference proteome</keyword>
<dbReference type="Proteomes" id="UP000265520">
    <property type="component" value="Unassembled WGS sequence"/>
</dbReference>
<sequence>RTIADCGGGLPDNRHGQFVKDGCAMAIYRGCPPSITRGHFLVTY</sequence>
<protein>
    <submittedName>
        <fullName evidence="1">Uncharacterized protein</fullName>
    </submittedName>
</protein>
<name>A0A392TDL2_9FABA</name>
<accession>A0A392TDL2</accession>
<evidence type="ECO:0000313" key="2">
    <source>
        <dbReference type="Proteomes" id="UP000265520"/>
    </source>
</evidence>
<feature type="non-terminal residue" evidence="1">
    <location>
        <position position="1"/>
    </location>
</feature>
<reference evidence="1 2" key="1">
    <citation type="journal article" date="2018" name="Front. Plant Sci.">
        <title>Red Clover (Trifolium pratense) and Zigzag Clover (T. medium) - A Picture of Genomic Similarities and Differences.</title>
        <authorList>
            <person name="Dluhosova J."/>
            <person name="Istvanek J."/>
            <person name="Nedelnik J."/>
            <person name="Repkova J."/>
        </authorList>
    </citation>
    <scope>NUCLEOTIDE SEQUENCE [LARGE SCALE GENOMIC DNA]</scope>
    <source>
        <strain evidence="2">cv. 10/8</strain>
        <tissue evidence="1">Leaf</tissue>
    </source>
</reference>